<dbReference type="Pfam" id="PF19275">
    <property type="entry name" value="HflX_C"/>
    <property type="match status" value="1"/>
</dbReference>
<dbReference type="PIRSF" id="PIRSF006809">
    <property type="entry name" value="GTP-binding_hflX_prd"/>
    <property type="match status" value="1"/>
</dbReference>
<dbReference type="EMBL" id="CP015614">
    <property type="protein sequence ID" value="ANF54310.1"/>
    <property type="molecule type" value="Genomic_DNA"/>
</dbReference>
<evidence type="ECO:0000256" key="6">
    <source>
        <dbReference type="HAMAP-Rule" id="MF_00900"/>
    </source>
</evidence>
<dbReference type="OrthoDB" id="9812272at2"/>
<dbReference type="Gene3D" id="3.40.50.300">
    <property type="entry name" value="P-loop containing nucleotide triphosphate hydrolases"/>
    <property type="match status" value="1"/>
</dbReference>
<evidence type="ECO:0000313" key="9">
    <source>
        <dbReference type="EMBL" id="ANF54310.1"/>
    </source>
</evidence>
<dbReference type="NCBIfam" id="TIGR03156">
    <property type="entry name" value="GTP_HflX"/>
    <property type="match status" value="1"/>
</dbReference>
<evidence type="ECO:0000256" key="3">
    <source>
        <dbReference type="ARBA" id="ARBA00022741"/>
    </source>
</evidence>
<dbReference type="InterPro" id="IPR006073">
    <property type="entry name" value="GTP-bd"/>
</dbReference>
<dbReference type="PANTHER" id="PTHR10229:SF0">
    <property type="entry name" value="GTP-BINDING PROTEIN 6-RELATED"/>
    <property type="match status" value="1"/>
</dbReference>
<dbReference type="KEGG" id="bne:DA69_05880"/>
<dbReference type="GO" id="GO:0003924">
    <property type="term" value="F:GTPase activity"/>
    <property type="evidence" value="ECO:0007669"/>
    <property type="project" value="UniProtKB-UniRule"/>
</dbReference>
<feature type="binding site" evidence="7">
    <location>
        <begin position="259"/>
        <end position="262"/>
    </location>
    <ligand>
        <name>GTP</name>
        <dbReference type="ChEBI" id="CHEBI:37565"/>
    </ligand>
</feature>
<dbReference type="Pfam" id="PF13167">
    <property type="entry name" value="GTP-bdg_N"/>
    <property type="match status" value="1"/>
</dbReference>
<dbReference type="SUPFAM" id="SSF52540">
    <property type="entry name" value="P-loop containing nucleoside triphosphate hydrolases"/>
    <property type="match status" value="1"/>
</dbReference>
<keyword evidence="5 6" id="KW-0342">GTP-binding</keyword>
<dbReference type="GO" id="GO:0005737">
    <property type="term" value="C:cytoplasm"/>
    <property type="evidence" value="ECO:0007669"/>
    <property type="project" value="UniProtKB-SubCell"/>
</dbReference>
<comment type="cofactor">
    <cofactor evidence="8">
        <name>Mg(2+)</name>
        <dbReference type="ChEBI" id="CHEBI:18420"/>
    </cofactor>
</comment>
<dbReference type="Pfam" id="PF16360">
    <property type="entry name" value="GTP-bdg_M"/>
    <property type="match status" value="1"/>
</dbReference>
<dbReference type="InterPro" id="IPR016496">
    <property type="entry name" value="GTPase_HflX"/>
</dbReference>
<reference evidence="9 10" key="1">
    <citation type="journal article" date="2014" name="Genome Announc.">
        <title>Genome Sequence of a Promising Hydrogen-Producing Facultative Anaerobic Bacterium, Brevundimonas naejangsanensis Strain B1.</title>
        <authorList>
            <person name="Su H."/>
            <person name="Zhang T."/>
            <person name="Bao M."/>
            <person name="Jiang Y."/>
            <person name="Wang Y."/>
            <person name="Tan T."/>
        </authorList>
    </citation>
    <scope>NUCLEOTIDE SEQUENCE [LARGE SCALE GENOMIC DNA]</scope>
    <source>
        <strain evidence="9 10">B1</strain>
    </source>
</reference>
<dbReference type="InterPro" id="IPR030394">
    <property type="entry name" value="G_HFLX_dom"/>
</dbReference>
<keyword evidence="10" id="KW-1185">Reference proteome</keyword>
<evidence type="ECO:0000256" key="4">
    <source>
        <dbReference type="ARBA" id="ARBA00022842"/>
    </source>
</evidence>
<dbReference type="InterPro" id="IPR025121">
    <property type="entry name" value="GTPase_HflX_N"/>
</dbReference>
<evidence type="ECO:0000313" key="10">
    <source>
        <dbReference type="Proteomes" id="UP000077603"/>
    </source>
</evidence>
<dbReference type="PRINTS" id="PR00326">
    <property type="entry name" value="GTP1OBG"/>
</dbReference>
<dbReference type="GO" id="GO:0046872">
    <property type="term" value="F:metal ion binding"/>
    <property type="evidence" value="ECO:0007669"/>
    <property type="project" value="UniProtKB-KW"/>
</dbReference>
<dbReference type="RefSeq" id="WP_025976990.1">
    <property type="nucleotide sequence ID" value="NZ_CP015614.1"/>
</dbReference>
<dbReference type="HAMAP" id="MF_00900">
    <property type="entry name" value="GTPase_HflX"/>
    <property type="match status" value="1"/>
</dbReference>
<dbReference type="Gene3D" id="6.10.250.2860">
    <property type="match status" value="1"/>
</dbReference>
<feature type="binding site" evidence="7">
    <location>
        <begin position="212"/>
        <end position="219"/>
    </location>
    <ligand>
        <name>GTP</name>
        <dbReference type="ChEBI" id="CHEBI:37565"/>
    </ligand>
</feature>
<dbReference type="Pfam" id="PF01926">
    <property type="entry name" value="MMR_HSR1"/>
    <property type="match status" value="1"/>
</dbReference>
<dbReference type="InterPro" id="IPR042108">
    <property type="entry name" value="GTPase_HflX_N_sf"/>
</dbReference>
<accession>A0A172Y514</accession>
<dbReference type="PANTHER" id="PTHR10229">
    <property type="entry name" value="GTP-BINDING PROTEIN HFLX"/>
    <property type="match status" value="1"/>
</dbReference>
<evidence type="ECO:0000256" key="1">
    <source>
        <dbReference type="ARBA" id="ARBA00022490"/>
    </source>
</evidence>
<keyword evidence="2 8" id="KW-0479">Metal-binding</keyword>
<proteinExistence type="inferred from homology"/>
<feature type="binding site" evidence="8">
    <location>
        <position position="219"/>
    </location>
    <ligand>
        <name>Mg(2+)</name>
        <dbReference type="ChEBI" id="CHEBI:18420"/>
    </ligand>
</feature>
<sequence>MTSKLIDHAVPLIRAVVIHPDRRGDNARHASERLEEAVGLAQALDLDVRAQEIVRLRSVTPATLIGRGKLEEIAALILAADAEAVVVDDQLTPVQQRNLERFWDIKVIDRTGLILEIFGRRARTREGRLQVELARLEYERSRLVRTWTHLERQRGGTGGVGGPGETQIELDRRMIADRIVRLKAELEEVRRTRGLHRKARKQVPFPSVALVGYTNAGKSTLFNRLTGAEVMAKDLLFATLDTTQRTIRLPQGRPAIIADTVGFVSDLPHELVESFRATLEEVGEADLILHVRDIASPDSAAQAKDVETVLEQIPTPEGKTRRILEVWNKIDLLEPETRETVVGQAERLAREGSAVAVSAWTGEGIEALRETIAALIDDDPDTQLTVEPHRGDLLAWLYANGRVTGRETDDDGRVHLTVRLHPAALGRLERLYPDVID</sequence>
<evidence type="ECO:0000256" key="8">
    <source>
        <dbReference type="PIRSR" id="PIRSR006809-2"/>
    </source>
</evidence>
<dbReference type="CDD" id="cd01878">
    <property type="entry name" value="HflX"/>
    <property type="match status" value="1"/>
</dbReference>
<dbReference type="Gene3D" id="3.40.50.11060">
    <property type="entry name" value="GTPase HflX, N-terminal domain"/>
    <property type="match status" value="1"/>
</dbReference>
<evidence type="ECO:0000256" key="7">
    <source>
        <dbReference type="PIRSR" id="PIRSR006809-1"/>
    </source>
</evidence>
<comment type="function">
    <text evidence="6">GTPase that associates with the 50S ribosomal subunit and may have a role during protein synthesis or ribosome biogenesis.</text>
</comment>
<dbReference type="FunFam" id="3.40.50.11060:FF:000001">
    <property type="entry name" value="GTPase HflX"/>
    <property type="match status" value="1"/>
</dbReference>
<dbReference type="InterPro" id="IPR032305">
    <property type="entry name" value="GTP-bd_M"/>
</dbReference>
<dbReference type="eggNOG" id="COG2262">
    <property type="taxonomic scope" value="Bacteria"/>
</dbReference>
<evidence type="ECO:0000256" key="2">
    <source>
        <dbReference type="ARBA" id="ARBA00022723"/>
    </source>
</evidence>
<comment type="similarity">
    <text evidence="6">Belongs to the TRAFAC class OBG-HflX-like GTPase superfamily. HflX GTPase family.</text>
</comment>
<dbReference type="Proteomes" id="UP000077603">
    <property type="component" value="Chromosome"/>
</dbReference>
<dbReference type="STRING" id="588932.DA69_05880"/>
<comment type="subcellular location">
    <subcellularLocation>
        <location evidence="6">Cytoplasm</location>
    </subcellularLocation>
    <text evidence="6">May associate with membranes.</text>
</comment>
<comment type="subunit">
    <text evidence="6">Monomer. Associates with the 50S ribosomal subunit.</text>
</comment>
<dbReference type="GO" id="GO:0043022">
    <property type="term" value="F:ribosome binding"/>
    <property type="evidence" value="ECO:0007669"/>
    <property type="project" value="TreeGrafter"/>
</dbReference>
<feature type="binding site" evidence="7">
    <location>
        <begin position="237"/>
        <end position="241"/>
    </location>
    <ligand>
        <name>GTP</name>
        <dbReference type="ChEBI" id="CHEBI:37565"/>
    </ligand>
</feature>
<keyword evidence="4 8" id="KW-0460">Magnesium</keyword>
<evidence type="ECO:0000256" key="5">
    <source>
        <dbReference type="ARBA" id="ARBA00023134"/>
    </source>
</evidence>
<gene>
    <name evidence="6" type="primary">hflX</name>
    <name evidence="9" type="ORF">DA69_05880</name>
</gene>
<dbReference type="AlphaFoldDB" id="A0A172Y514"/>
<dbReference type="GO" id="GO:0005525">
    <property type="term" value="F:GTP binding"/>
    <property type="evidence" value="ECO:0007669"/>
    <property type="project" value="UniProtKB-UniRule"/>
</dbReference>
<dbReference type="PROSITE" id="PS51705">
    <property type="entry name" value="G_HFLX"/>
    <property type="match status" value="1"/>
</dbReference>
<keyword evidence="1 6" id="KW-0963">Cytoplasm</keyword>
<dbReference type="InterPro" id="IPR045498">
    <property type="entry name" value="HflX_C"/>
</dbReference>
<protein>
    <recommendedName>
        <fullName evidence="6">GTPase HflX</fullName>
    </recommendedName>
    <alternativeName>
        <fullName evidence="6">GTP-binding protein HflX</fullName>
    </alternativeName>
</protein>
<dbReference type="InterPro" id="IPR027417">
    <property type="entry name" value="P-loop_NTPase"/>
</dbReference>
<organism evidence="9 10">
    <name type="scientific">Brevundimonas naejangsanensis</name>
    <dbReference type="NCBI Taxonomy" id="588932"/>
    <lineage>
        <taxon>Bacteria</taxon>
        <taxon>Pseudomonadati</taxon>
        <taxon>Pseudomonadota</taxon>
        <taxon>Alphaproteobacteria</taxon>
        <taxon>Caulobacterales</taxon>
        <taxon>Caulobacteraceae</taxon>
        <taxon>Brevundimonas</taxon>
    </lineage>
</organism>
<name>A0A172Y514_9CAUL</name>
<feature type="binding site" evidence="8">
    <location>
        <position position="239"/>
    </location>
    <ligand>
        <name>Mg(2+)</name>
        <dbReference type="ChEBI" id="CHEBI:18420"/>
    </ligand>
</feature>
<keyword evidence="3 6" id="KW-0547">Nucleotide-binding</keyword>
<feature type="binding site" evidence="7">
    <location>
        <begin position="328"/>
        <end position="331"/>
    </location>
    <ligand>
        <name>GTP</name>
        <dbReference type="ChEBI" id="CHEBI:37565"/>
    </ligand>
</feature>